<feature type="chain" id="PRO_5012236884" evidence="1">
    <location>
        <begin position="19"/>
        <end position="308"/>
    </location>
</feature>
<sequence length="308" mass="32643">MKKTLASLAILLAMPAAAQRAEAPFVVGDTGYQRLQDAVDAIGEGRGTIRIAPGRYRQCAVQNAGEIAYVADQPGTAVFERATCEGKAALVLGGQSARVEGLTFQSLRVPDKNGAGIRIESGDLTVVESMFRDSENGILSASDPSGTIRVERSTFSGLGGCEDGHGCSHSLYIGEYGSLSVVRSRFERGTGGHYLKSRTPRIEVVDSSFDDTQGRASNYMIDLSNGATGTIARNTFVQGKDKENYSAFVMVAAEGADNSSAGLAITDNDARLAPGVDRNTSFVADESGDALRIENNRLGKGIRSFEKR</sequence>
<feature type="signal peptide" evidence="1">
    <location>
        <begin position="1"/>
        <end position="18"/>
    </location>
</feature>
<dbReference type="AlphaFoldDB" id="A0A1X7G2X9"/>
<dbReference type="Gene3D" id="2.160.20.10">
    <property type="entry name" value="Single-stranded right-handed beta-helix, Pectin lyase-like"/>
    <property type="match status" value="1"/>
</dbReference>
<dbReference type="EMBL" id="LT840185">
    <property type="protein sequence ID" value="SMF63057.1"/>
    <property type="molecule type" value="Genomic_DNA"/>
</dbReference>
<dbReference type="STRING" id="941907.SAMN06295910_1044"/>
<dbReference type="Proteomes" id="UP000192934">
    <property type="component" value="Chromosome I"/>
</dbReference>
<gene>
    <name evidence="2" type="ORF">SAMN06295910_1044</name>
</gene>
<dbReference type="InterPro" id="IPR011050">
    <property type="entry name" value="Pectin_lyase_fold/virulence"/>
</dbReference>
<keyword evidence="1" id="KW-0732">Signal</keyword>
<dbReference type="SUPFAM" id="SSF51126">
    <property type="entry name" value="Pectin lyase-like"/>
    <property type="match status" value="1"/>
</dbReference>
<dbReference type="RefSeq" id="WP_244552434.1">
    <property type="nucleotide sequence ID" value="NZ_LT840185.1"/>
</dbReference>
<protein>
    <submittedName>
        <fullName evidence="2">Right handed beta helix region</fullName>
    </submittedName>
</protein>
<proteinExistence type="predicted"/>
<evidence type="ECO:0000256" key="1">
    <source>
        <dbReference type="SAM" id="SignalP"/>
    </source>
</evidence>
<reference evidence="3" key="1">
    <citation type="submission" date="2017-04" db="EMBL/GenBank/DDBJ databases">
        <authorList>
            <person name="Varghese N."/>
            <person name="Submissions S."/>
        </authorList>
    </citation>
    <scope>NUCLEOTIDE SEQUENCE [LARGE SCALE GENOMIC DNA]</scope>
    <source>
        <strain evidence="3">Dd16</strain>
    </source>
</reference>
<accession>A0A1X7G2X9</accession>
<keyword evidence="3" id="KW-1185">Reference proteome</keyword>
<dbReference type="InterPro" id="IPR012334">
    <property type="entry name" value="Pectin_lyas_fold"/>
</dbReference>
<evidence type="ECO:0000313" key="2">
    <source>
        <dbReference type="EMBL" id="SMF63057.1"/>
    </source>
</evidence>
<organism evidence="2 3">
    <name type="scientific">Allosphingosinicella indica</name>
    <dbReference type="NCBI Taxonomy" id="941907"/>
    <lineage>
        <taxon>Bacteria</taxon>
        <taxon>Pseudomonadati</taxon>
        <taxon>Pseudomonadota</taxon>
        <taxon>Alphaproteobacteria</taxon>
        <taxon>Sphingomonadales</taxon>
        <taxon>Sphingomonadaceae</taxon>
        <taxon>Allosphingosinicella</taxon>
    </lineage>
</organism>
<name>A0A1X7G2X9_9SPHN</name>
<evidence type="ECO:0000313" key="3">
    <source>
        <dbReference type="Proteomes" id="UP000192934"/>
    </source>
</evidence>